<dbReference type="SUPFAM" id="SSF56954">
    <property type="entry name" value="Outer membrane efflux proteins (OEP)"/>
    <property type="match status" value="1"/>
</dbReference>
<dbReference type="PIRSF" id="PIRSF001892">
    <property type="entry name" value="CyaE"/>
    <property type="match status" value="1"/>
</dbReference>
<comment type="subcellular location">
    <subcellularLocation>
        <location evidence="1">Cell outer membrane</location>
    </subcellularLocation>
</comment>
<evidence type="ECO:0000256" key="2">
    <source>
        <dbReference type="ARBA" id="ARBA00007613"/>
    </source>
</evidence>
<comment type="similarity">
    <text evidence="2">Belongs to the outer membrane factor (OMF) (TC 1.B.17) family.</text>
</comment>
<dbReference type="Proteomes" id="UP000184233">
    <property type="component" value="Unassembled WGS sequence"/>
</dbReference>
<dbReference type="GO" id="GO:1990281">
    <property type="term" value="C:efflux pump complex"/>
    <property type="evidence" value="ECO:0007669"/>
    <property type="project" value="TreeGrafter"/>
</dbReference>
<keyword evidence="5" id="KW-0812">Transmembrane</keyword>
<evidence type="ECO:0000313" key="10">
    <source>
        <dbReference type="Proteomes" id="UP000184233"/>
    </source>
</evidence>
<evidence type="ECO:0000256" key="7">
    <source>
        <dbReference type="ARBA" id="ARBA00023237"/>
    </source>
</evidence>
<dbReference type="PANTHER" id="PTHR30026">
    <property type="entry name" value="OUTER MEMBRANE PROTEIN TOLC"/>
    <property type="match status" value="1"/>
</dbReference>
<keyword evidence="3" id="KW-0813">Transport</keyword>
<dbReference type="Pfam" id="PF02321">
    <property type="entry name" value="OEP"/>
    <property type="match status" value="2"/>
</dbReference>
<sequence>MEHSMKRPLLSFVFLLATAAASVSAQVRGTSPVYSLEDCLRIAAQNNVDIRVADASTHAAAAGLTAAFGNYLPGASISANYSRQLTNLQKQFSFVNGVPIQGEPLPNNYGLSAGLTWTVFDGMRREANYDQARNTLDAADKRGQSQRLQIGVDVRRQYVEVLRSMQVVKTRRENVDLSRNTLDRIKAQYDAGRTAITSVYSQETELANQEFELVRSENDLNVAKARLLFTMGLNPDEPAEFLETSFPSSAEQSDVEQFRQRLGSLDACVARALGHRPDIAAARHQASAAESGIAIARGTYFPTLNASGGYAWRNTEIANFDRQGQVSLGLQLSVPIFDQFQTNANIQNASLTLTQRQADVQRLELQVRQSIQGAFLTLEAAERMLEITSRALKAAEINQQAALERFNVGSANQLDVLTATNQLVVSRINRISAVYSYYDARYQAEFASGLMTAQ</sequence>
<keyword evidence="4" id="KW-1134">Transmembrane beta strand</keyword>
<evidence type="ECO:0000256" key="4">
    <source>
        <dbReference type="ARBA" id="ARBA00022452"/>
    </source>
</evidence>
<dbReference type="InterPro" id="IPR028351">
    <property type="entry name" value="CyaE"/>
</dbReference>
<feature type="chain" id="PRO_5012499596" description="Transporter" evidence="8">
    <location>
        <begin position="26"/>
        <end position="454"/>
    </location>
</feature>
<feature type="signal peptide" evidence="8">
    <location>
        <begin position="1"/>
        <end position="25"/>
    </location>
</feature>
<dbReference type="GO" id="GO:0015562">
    <property type="term" value="F:efflux transmembrane transporter activity"/>
    <property type="evidence" value="ECO:0007669"/>
    <property type="project" value="InterPro"/>
</dbReference>
<gene>
    <name evidence="9" type="ORF">BGO89_05845</name>
</gene>
<evidence type="ECO:0000256" key="1">
    <source>
        <dbReference type="ARBA" id="ARBA00004442"/>
    </source>
</evidence>
<reference evidence="9 10" key="1">
    <citation type="submission" date="2016-09" db="EMBL/GenBank/DDBJ databases">
        <title>Genome-resolved meta-omics ties microbial dynamics to process performance in biotechnology for thiocyanate degradation.</title>
        <authorList>
            <person name="Kantor R.S."/>
            <person name="Huddy R.J."/>
            <person name="Iyer R."/>
            <person name="Thomas B.C."/>
            <person name="Brown C.T."/>
            <person name="Anantharaman K."/>
            <person name="Tringe S."/>
            <person name="Hettich R.L."/>
            <person name="Harrison S.T."/>
            <person name="Banfield J.F."/>
        </authorList>
    </citation>
    <scope>NUCLEOTIDE SEQUENCE [LARGE SCALE GENOMIC DNA]</scope>
    <source>
        <strain evidence="9">59-99</strain>
    </source>
</reference>
<evidence type="ECO:0000313" key="9">
    <source>
        <dbReference type="EMBL" id="OJX59736.1"/>
    </source>
</evidence>
<dbReference type="InterPro" id="IPR003423">
    <property type="entry name" value="OMP_efflux"/>
</dbReference>
<keyword evidence="6" id="KW-0472">Membrane</keyword>
<dbReference type="PANTHER" id="PTHR30026:SF20">
    <property type="entry name" value="OUTER MEMBRANE PROTEIN TOLC"/>
    <property type="match status" value="1"/>
</dbReference>
<evidence type="ECO:0000256" key="6">
    <source>
        <dbReference type="ARBA" id="ARBA00023136"/>
    </source>
</evidence>
<evidence type="ECO:0000256" key="3">
    <source>
        <dbReference type="ARBA" id="ARBA00022448"/>
    </source>
</evidence>
<proteinExistence type="inferred from homology"/>
<evidence type="ECO:0008006" key="11">
    <source>
        <dbReference type="Google" id="ProtNLM"/>
    </source>
</evidence>
<organism evidence="9 10">
    <name type="scientific">Candidatus Kapaibacterium thiocyanatum</name>
    <dbReference type="NCBI Taxonomy" id="1895771"/>
    <lineage>
        <taxon>Bacteria</taxon>
        <taxon>Pseudomonadati</taxon>
        <taxon>Candidatus Kapaibacteriota</taxon>
        <taxon>Candidatus Kapaibacteriia</taxon>
        <taxon>Candidatus Kapaibacteriales</taxon>
        <taxon>Candidatus Kapaibacteriaceae</taxon>
        <taxon>Candidatus Kapaibacterium</taxon>
    </lineage>
</organism>
<dbReference type="GO" id="GO:0009279">
    <property type="term" value="C:cell outer membrane"/>
    <property type="evidence" value="ECO:0007669"/>
    <property type="project" value="UniProtKB-SubCell"/>
</dbReference>
<dbReference type="Gene3D" id="1.20.1600.10">
    <property type="entry name" value="Outer membrane efflux proteins (OEP)"/>
    <property type="match status" value="1"/>
</dbReference>
<evidence type="ECO:0000256" key="8">
    <source>
        <dbReference type="SAM" id="SignalP"/>
    </source>
</evidence>
<evidence type="ECO:0000256" key="5">
    <source>
        <dbReference type="ARBA" id="ARBA00022692"/>
    </source>
</evidence>
<protein>
    <recommendedName>
        <fullName evidence="11">Transporter</fullName>
    </recommendedName>
</protein>
<dbReference type="InterPro" id="IPR051906">
    <property type="entry name" value="TolC-like"/>
</dbReference>
<keyword evidence="7" id="KW-0998">Cell outer membrane</keyword>
<comment type="caution">
    <text evidence="9">The sequence shown here is derived from an EMBL/GenBank/DDBJ whole genome shotgun (WGS) entry which is preliminary data.</text>
</comment>
<keyword evidence="8" id="KW-0732">Signal</keyword>
<name>A0A1M3L379_9BACT</name>
<dbReference type="GO" id="GO:0015288">
    <property type="term" value="F:porin activity"/>
    <property type="evidence" value="ECO:0007669"/>
    <property type="project" value="TreeGrafter"/>
</dbReference>
<dbReference type="STRING" id="1895771.BGO89_05845"/>
<accession>A0A1M3L379</accession>
<dbReference type="EMBL" id="MKVH01000009">
    <property type="protein sequence ID" value="OJX59736.1"/>
    <property type="molecule type" value="Genomic_DNA"/>
</dbReference>
<dbReference type="AlphaFoldDB" id="A0A1M3L379"/>